<keyword evidence="2" id="KW-1133">Transmembrane helix</keyword>
<evidence type="ECO:0000256" key="1">
    <source>
        <dbReference type="SAM" id="Coils"/>
    </source>
</evidence>
<accession>A0A1Y1S393</accession>
<dbReference type="AlphaFoldDB" id="A0A1Y1S393"/>
<evidence type="ECO:0000313" key="4">
    <source>
        <dbReference type="Proteomes" id="UP000192343"/>
    </source>
</evidence>
<dbReference type="Proteomes" id="UP000192343">
    <property type="component" value="Unassembled WGS sequence"/>
</dbReference>
<keyword evidence="4" id="KW-1185">Reference proteome</keyword>
<organism evidence="3 4">
    <name type="scientific">Marispirochaeta aestuarii</name>
    <dbReference type="NCBI Taxonomy" id="1963862"/>
    <lineage>
        <taxon>Bacteria</taxon>
        <taxon>Pseudomonadati</taxon>
        <taxon>Spirochaetota</taxon>
        <taxon>Spirochaetia</taxon>
        <taxon>Spirochaetales</taxon>
        <taxon>Spirochaetaceae</taxon>
        <taxon>Marispirochaeta</taxon>
    </lineage>
</organism>
<keyword evidence="2" id="KW-0472">Membrane</keyword>
<dbReference type="STRING" id="1963862.B4O97_00030"/>
<dbReference type="OrthoDB" id="92590at2"/>
<sequence length="127" mass="15287">MTHMDDLAAREKELLEDLEEFNREKERIRSLLGKIGGKDYSHRDNIINGLFLFVILVFFVLELTTHFLPAFVSIEISVLLVSIKIVWMIHSQHKFNHFQFWILNSLEFRVNEMNKRMRKIEKEIIRK</sequence>
<comment type="caution">
    <text evidence="3">The sequence shown here is derived from an EMBL/GenBank/DDBJ whole genome shotgun (WGS) entry which is preliminary data.</text>
</comment>
<evidence type="ECO:0000313" key="3">
    <source>
        <dbReference type="EMBL" id="ORC38458.1"/>
    </source>
</evidence>
<keyword evidence="2" id="KW-0812">Transmembrane</keyword>
<reference evidence="3 4" key="1">
    <citation type="submission" date="2017-03" db="EMBL/GenBank/DDBJ databases">
        <title>Draft Genome sequence of Marispirochaeta sp. strain JC444.</title>
        <authorList>
            <person name="Shivani Y."/>
            <person name="Subhash Y."/>
            <person name="Sasikala C."/>
            <person name="Ramana C."/>
        </authorList>
    </citation>
    <scope>NUCLEOTIDE SEQUENCE [LARGE SCALE GENOMIC DNA]</scope>
    <source>
        <strain evidence="3 4">JC444</strain>
    </source>
</reference>
<feature type="transmembrane region" description="Helical" evidence="2">
    <location>
        <begin position="45"/>
        <end position="61"/>
    </location>
</feature>
<protein>
    <submittedName>
        <fullName evidence="3">Uncharacterized protein</fullName>
    </submittedName>
</protein>
<gene>
    <name evidence="3" type="ORF">B4O97_00030</name>
</gene>
<evidence type="ECO:0000256" key="2">
    <source>
        <dbReference type="SAM" id="Phobius"/>
    </source>
</evidence>
<proteinExistence type="predicted"/>
<dbReference type="EMBL" id="MWQY01000001">
    <property type="protein sequence ID" value="ORC38458.1"/>
    <property type="molecule type" value="Genomic_DNA"/>
</dbReference>
<feature type="coiled-coil region" evidence="1">
    <location>
        <begin position="4"/>
        <end position="31"/>
    </location>
</feature>
<keyword evidence="1" id="KW-0175">Coiled coil</keyword>
<feature type="transmembrane region" description="Helical" evidence="2">
    <location>
        <begin position="67"/>
        <end position="87"/>
    </location>
</feature>
<name>A0A1Y1S393_9SPIO</name>